<dbReference type="InterPro" id="IPR013249">
    <property type="entry name" value="RNA_pol_sigma70_r4_t2"/>
</dbReference>
<dbReference type="PANTHER" id="PTHR43133:SF8">
    <property type="entry name" value="RNA POLYMERASE SIGMA FACTOR HI_1459-RELATED"/>
    <property type="match status" value="1"/>
</dbReference>
<evidence type="ECO:0000313" key="9">
    <source>
        <dbReference type="Proteomes" id="UP000636661"/>
    </source>
</evidence>
<dbReference type="GO" id="GO:0003677">
    <property type="term" value="F:DNA binding"/>
    <property type="evidence" value="ECO:0007669"/>
    <property type="project" value="UniProtKB-KW"/>
</dbReference>
<evidence type="ECO:0000256" key="2">
    <source>
        <dbReference type="ARBA" id="ARBA00023015"/>
    </source>
</evidence>
<evidence type="ECO:0000256" key="3">
    <source>
        <dbReference type="ARBA" id="ARBA00023082"/>
    </source>
</evidence>
<dbReference type="InterPro" id="IPR039425">
    <property type="entry name" value="RNA_pol_sigma-70-like"/>
</dbReference>
<feature type="domain" description="RNA polymerase sigma factor 70 region 4 type 2" evidence="7">
    <location>
        <begin position="239"/>
        <end position="289"/>
    </location>
</feature>
<dbReference type="PANTHER" id="PTHR43133">
    <property type="entry name" value="RNA POLYMERASE ECF-TYPE SIGMA FACTO"/>
    <property type="match status" value="1"/>
</dbReference>
<keyword evidence="9" id="KW-1185">Reference proteome</keyword>
<dbReference type="CDD" id="cd06171">
    <property type="entry name" value="Sigma70_r4"/>
    <property type="match status" value="1"/>
</dbReference>
<feature type="compositionally biased region" description="Pro residues" evidence="6">
    <location>
        <begin position="7"/>
        <end position="17"/>
    </location>
</feature>
<keyword evidence="3" id="KW-0731">Sigma factor</keyword>
<comment type="similarity">
    <text evidence="1">Belongs to the sigma-70 factor family. ECF subfamily.</text>
</comment>
<comment type="caution">
    <text evidence="8">The sequence shown here is derived from an EMBL/GenBank/DDBJ whole genome shotgun (WGS) entry which is preliminary data.</text>
</comment>
<name>A0A918I400_9ACTN</name>
<reference evidence="8" key="2">
    <citation type="submission" date="2020-09" db="EMBL/GenBank/DDBJ databases">
        <authorList>
            <person name="Sun Q."/>
            <person name="Ohkuma M."/>
        </authorList>
    </citation>
    <scope>NUCLEOTIDE SEQUENCE</scope>
    <source>
        <strain evidence="8">JCM 4391</strain>
    </source>
</reference>
<keyword evidence="5" id="KW-0804">Transcription</keyword>
<keyword evidence="4" id="KW-0238">DNA-binding</keyword>
<feature type="region of interest" description="Disordered" evidence="6">
    <location>
        <begin position="1"/>
        <end position="26"/>
    </location>
</feature>
<organism evidence="8 9">
    <name type="scientific">Streptomyces lavendofoliae</name>
    <dbReference type="NCBI Taxonomy" id="67314"/>
    <lineage>
        <taxon>Bacteria</taxon>
        <taxon>Bacillati</taxon>
        <taxon>Actinomycetota</taxon>
        <taxon>Actinomycetes</taxon>
        <taxon>Kitasatosporales</taxon>
        <taxon>Streptomycetaceae</taxon>
        <taxon>Streptomyces</taxon>
    </lineage>
</organism>
<gene>
    <name evidence="8" type="ORF">GCM10010274_63630</name>
</gene>
<evidence type="ECO:0000256" key="5">
    <source>
        <dbReference type="ARBA" id="ARBA00023163"/>
    </source>
</evidence>
<evidence type="ECO:0000256" key="4">
    <source>
        <dbReference type="ARBA" id="ARBA00023125"/>
    </source>
</evidence>
<evidence type="ECO:0000259" key="7">
    <source>
        <dbReference type="Pfam" id="PF08281"/>
    </source>
</evidence>
<dbReference type="InterPro" id="IPR013324">
    <property type="entry name" value="RNA_pol_sigma_r3/r4-like"/>
</dbReference>
<dbReference type="Proteomes" id="UP000636661">
    <property type="component" value="Unassembled WGS sequence"/>
</dbReference>
<protein>
    <recommendedName>
        <fullName evidence="7">RNA polymerase sigma factor 70 region 4 type 2 domain-containing protein</fullName>
    </recommendedName>
</protein>
<dbReference type="EMBL" id="BMTP01000027">
    <property type="protein sequence ID" value="GGU66283.1"/>
    <property type="molecule type" value="Genomic_DNA"/>
</dbReference>
<dbReference type="AlphaFoldDB" id="A0A918I400"/>
<evidence type="ECO:0000256" key="6">
    <source>
        <dbReference type="SAM" id="MobiDB-lite"/>
    </source>
</evidence>
<dbReference type="InterPro" id="IPR036388">
    <property type="entry name" value="WH-like_DNA-bd_sf"/>
</dbReference>
<dbReference type="Pfam" id="PF08281">
    <property type="entry name" value="Sigma70_r4_2"/>
    <property type="match status" value="1"/>
</dbReference>
<evidence type="ECO:0000313" key="8">
    <source>
        <dbReference type="EMBL" id="GGU66283.1"/>
    </source>
</evidence>
<dbReference type="GO" id="GO:0006352">
    <property type="term" value="P:DNA-templated transcription initiation"/>
    <property type="evidence" value="ECO:0007669"/>
    <property type="project" value="InterPro"/>
</dbReference>
<reference evidence="8" key="1">
    <citation type="journal article" date="2014" name="Int. J. Syst. Evol. Microbiol.">
        <title>Complete genome sequence of Corynebacterium casei LMG S-19264T (=DSM 44701T), isolated from a smear-ripened cheese.</title>
        <authorList>
            <consortium name="US DOE Joint Genome Institute (JGI-PGF)"/>
            <person name="Walter F."/>
            <person name="Albersmeier A."/>
            <person name="Kalinowski J."/>
            <person name="Ruckert C."/>
        </authorList>
    </citation>
    <scope>NUCLEOTIDE SEQUENCE</scope>
    <source>
        <strain evidence="8">JCM 4391</strain>
    </source>
</reference>
<dbReference type="GO" id="GO:0016987">
    <property type="term" value="F:sigma factor activity"/>
    <property type="evidence" value="ECO:0007669"/>
    <property type="project" value="UniProtKB-KW"/>
</dbReference>
<dbReference type="SUPFAM" id="SSF88659">
    <property type="entry name" value="Sigma3 and sigma4 domains of RNA polymerase sigma factors"/>
    <property type="match status" value="1"/>
</dbReference>
<evidence type="ECO:0000256" key="1">
    <source>
        <dbReference type="ARBA" id="ARBA00010641"/>
    </source>
</evidence>
<proteinExistence type="inferred from homology"/>
<sequence>MARMTTPPAPQGVPPRGKPGRRLGPILSGTGPAHRAWLQPLREAFYASGMTLGELHQRTGWPKSKLSELLRAAGRYPRWSFTRDVMTGLHWSGMSYEVVRLQWVQAAREANKRTAWITACLAQSGDSTLADSDAVPLDYYAFREMHQDHYTAYALAFLRSPVTAEKAVRDVFTLLLLLWPDALGSERLERYAWQLLRETVLERAPKDNGRPTLIEAAFDTLALKNSPDPMHQITESMTLFRAISHLPPRQLDVTVLKHLRGLTDTQIADEMGISLAAVRSTARHARRSLNALLYPQHHQGGTPR</sequence>
<dbReference type="Gene3D" id="1.10.10.10">
    <property type="entry name" value="Winged helix-like DNA-binding domain superfamily/Winged helix DNA-binding domain"/>
    <property type="match status" value="1"/>
</dbReference>
<keyword evidence="2" id="KW-0805">Transcription regulation</keyword>
<accession>A0A918I400</accession>